<feature type="compositionally biased region" description="Basic residues" evidence="1">
    <location>
        <begin position="171"/>
        <end position="183"/>
    </location>
</feature>
<protein>
    <submittedName>
        <fullName evidence="3">Uncharacterized protein</fullName>
    </submittedName>
</protein>
<keyword evidence="2" id="KW-0472">Membrane</keyword>
<keyword evidence="4" id="KW-1185">Reference proteome</keyword>
<sequence length="190" mass="22192">MKKLTSGILNGVTSEKVLLAYFNNLSKKYILQCLGLLFNAEGNHFYKKQHLKKKQSEGYKSEKSKIFTKDEIGRFLKQADDKQFLLTKIALIIIGIAGACSLLTCTYKMLRMKLVFHIQISNIKTIQGFDMVEIIRKYLAFRPQHTNHRSFFVGYRKVFCTIQPVGINRKSRWQPRKPSKRRSRTIERNV</sequence>
<gene>
    <name evidence="3" type="ORF">Zmor_021988</name>
</gene>
<feature type="transmembrane region" description="Helical" evidence="2">
    <location>
        <begin position="89"/>
        <end position="110"/>
    </location>
</feature>
<dbReference type="AlphaFoldDB" id="A0AA38I973"/>
<feature type="region of interest" description="Disordered" evidence="1">
    <location>
        <begin position="171"/>
        <end position="190"/>
    </location>
</feature>
<keyword evidence="2" id="KW-1133">Transmembrane helix</keyword>
<evidence type="ECO:0000256" key="1">
    <source>
        <dbReference type="SAM" id="MobiDB-lite"/>
    </source>
</evidence>
<dbReference type="Proteomes" id="UP001168821">
    <property type="component" value="Unassembled WGS sequence"/>
</dbReference>
<name>A0AA38I973_9CUCU</name>
<dbReference type="EMBL" id="JALNTZ010000006">
    <property type="protein sequence ID" value="KAJ3650291.1"/>
    <property type="molecule type" value="Genomic_DNA"/>
</dbReference>
<evidence type="ECO:0000313" key="4">
    <source>
        <dbReference type="Proteomes" id="UP001168821"/>
    </source>
</evidence>
<evidence type="ECO:0000313" key="3">
    <source>
        <dbReference type="EMBL" id="KAJ3650291.1"/>
    </source>
</evidence>
<organism evidence="3 4">
    <name type="scientific">Zophobas morio</name>
    <dbReference type="NCBI Taxonomy" id="2755281"/>
    <lineage>
        <taxon>Eukaryota</taxon>
        <taxon>Metazoa</taxon>
        <taxon>Ecdysozoa</taxon>
        <taxon>Arthropoda</taxon>
        <taxon>Hexapoda</taxon>
        <taxon>Insecta</taxon>
        <taxon>Pterygota</taxon>
        <taxon>Neoptera</taxon>
        <taxon>Endopterygota</taxon>
        <taxon>Coleoptera</taxon>
        <taxon>Polyphaga</taxon>
        <taxon>Cucujiformia</taxon>
        <taxon>Tenebrionidae</taxon>
        <taxon>Zophobas</taxon>
    </lineage>
</organism>
<accession>A0AA38I973</accession>
<reference evidence="3" key="1">
    <citation type="journal article" date="2023" name="G3 (Bethesda)">
        <title>Whole genome assemblies of Zophobas morio and Tenebrio molitor.</title>
        <authorList>
            <person name="Kaur S."/>
            <person name="Stinson S.A."/>
            <person name="diCenzo G.C."/>
        </authorList>
    </citation>
    <scope>NUCLEOTIDE SEQUENCE</scope>
    <source>
        <strain evidence="3">QUZm001</strain>
    </source>
</reference>
<comment type="caution">
    <text evidence="3">The sequence shown here is derived from an EMBL/GenBank/DDBJ whole genome shotgun (WGS) entry which is preliminary data.</text>
</comment>
<proteinExistence type="predicted"/>
<keyword evidence="2" id="KW-0812">Transmembrane</keyword>
<evidence type="ECO:0000256" key="2">
    <source>
        <dbReference type="SAM" id="Phobius"/>
    </source>
</evidence>